<name>A0ABW2XNX7_9ACTN</name>
<dbReference type="RefSeq" id="WP_131764035.1">
    <property type="nucleotide sequence ID" value="NZ_CAACUY010000472.1"/>
</dbReference>
<proteinExistence type="inferred from homology"/>
<dbReference type="PROSITE" id="PS00086">
    <property type="entry name" value="CYTOCHROME_P450"/>
    <property type="match status" value="1"/>
</dbReference>
<dbReference type="PANTHER" id="PTHR46696:SF1">
    <property type="entry name" value="CYTOCHROME P450 YJIB-RELATED"/>
    <property type="match status" value="1"/>
</dbReference>
<accession>A0ABW2XNX7</accession>
<dbReference type="InterPro" id="IPR036396">
    <property type="entry name" value="Cyt_P450_sf"/>
</dbReference>
<dbReference type="SUPFAM" id="SSF48264">
    <property type="entry name" value="Cytochrome P450"/>
    <property type="match status" value="1"/>
</dbReference>
<organism evidence="2 3">
    <name type="scientific">Actinomadura fibrosa</name>
    <dbReference type="NCBI Taxonomy" id="111802"/>
    <lineage>
        <taxon>Bacteria</taxon>
        <taxon>Bacillati</taxon>
        <taxon>Actinomycetota</taxon>
        <taxon>Actinomycetes</taxon>
        <taxon>Streptosporangiales</taxon>
        <taxon>Thermomonosporaceae</taxon>
        <taxon>Actinomadura</taxon>
    </lineage>
</organism>
<evidence type="ECO:0000256" key="1">
    <source>
        <dbReference type="ARBA" id="ARBA00010617"/>
    </source>
</evidence>
<dbReference type="Proteomes" id="UP001597063">
    <property type="component" value="Unassembled WGS sequence"/>
</dbReference>
<dbReference type="InterPro" id="IPR017972">
    <property type="entry name" value="Cyt_P450_CS"/>
</dbReference>
<dbReference type="EMBL" id="JBHTGP010000013">
    <property type="protein sequence ID" value="MFD0688236.1"/>
    <property type="molecule type" value="Genomic_DNA"/>
</dbReference>
<keyword evidence="3" id="KW-1185">Reference proteome</keyword>
<comment type="similarity">
    <text evidence="1">Belongs to the cytochrome P450 family.</text>
</comment>
<sequence length="407" mass="43770">MTADDTPPGRCPGRIPMYGPEFAEDPGRVYDAMREHGGLAPVELAPGVPATLAVGYDEALEIMRDPGTFPRDASRWQRTVPADCPVLPMLEYRPNTLSANGPVHARLRSVITDSLDRIDTAALRRHVETSADALVDGFAADGKADLIAQYARVLPLLVFNELFGCPADIAERLVYGMSGIFEGLIPEEANAVLAKAARDLVALKRARPGADVTSWMLSHPANLDDDEMAEQLTLLLGAGTEPEQNLIANGMRLLLSDDRFGGDLSGGSLPVEDALDEILWTDPPMANFGATFPRQDVHYRGRVLPADQPIVISYAAANTDPSRSAAQRAGNRAHLAFGAGPHTCPAKGHARLIASVAIERLLDRLPDMELAVPTAELQWRPGPFHRALVALPVTFPPVDHGSPGARF</sequence>
<evidence type="ECO:0000313" key="2">
    <source>
        <dbReference type="EMBL" id="MFD0688236.1"/>
    </source>
</evidence>
<dbReference type="CDD" id="cd20623">
    <property type="entry name" value="CYP_unk"/>
    <property type="match status" value="1"/>
</dbReference>
<dbReference type="Gene3D" id="1.10.630.10">
    <property type="entry name" value="Cytochrome P450"/>
    <property type="match status" value="1"/>
</dbReference>
<gene>
    <name evidence="2" type="ORF">ACFQZM_27335</name>
</gene>
<reference evidence="3" key="1">
    <citation type="journal article" date="2019" name="Int. J. Syst. Evol. Microbiol.">
        <title>The Global Catalogue of Microorganisms (GCM) 10K type strain sequencing project: providing services to taxonomists for standard genome sequencing and annotation.</title>
        <authorList>
            <consortium name="The Broad Institute Genomics Platform"/>
            <consortium name="The Broad Institute Genome Sequencing Center for Infectious Disease"/>
            <person name="Wu L."/>
            <person name="Ma J."/>
        </authorList>
    </citation>
    <scope>NUCLEOTIDE SEQUENCE [LARGE SCALE GENOMIC DNA]</scope>
    <source>
        <strain evidence="3">JCM 9371</strain>
    </source>
</reference>
<dbReference type="PANTHER" id="PTHR46696">
    <property type="entry name" value="P450, PUTATIVE (EUROFUNG)-RELATED"/>
    <property type="match status" value="1"/>
</dbReference>
<evidence type="ECO:0000313" key="3">
    <source>
        <dbReference type="Proteomes" id="UP001597063"/>
    </source>
</evidence>
<dbReference type="InterPro" id="IPR002397">
    <property type="entry name" value="Cyt_P450_B"/>
</dbReference>
<protein>
    <submittedName>
        <fullName evidence="2">Cytochrome P450</fullName>
    </submittedName>
</protein>
<dbReference type="PRINTS" id="PR00359">
    <property type="entry name" value="BP450"/>
</dbReference>
<comment type="caution">
    <text evidence="2">The sequence shown here is derived from an EMBL/GenBank/DDBJ whole genome shotgun (WGS) entry which is preliminary data.</text>
</comment>